<dbReference type="PaxDb" id="3635-A0A1U8PBG8"/>
<dbReference type="InterPro" id="IPR016197">
    <property type="entry name" value="Chromo-like_dom_sf"/>
</dbReference>
<accession>A0A1U8PBG8</accession>
<protein>
    <recommendedName>
        <fullName evidence="1">Tf2-1-like SH3-like domain-containing protein</fullName>
    </recommendedName>
</protein>
<organism evidence="2 3">
    <name type="scientific">Gossypium hirsutum</name>
    <name type="common">Upland cotton</name>
    <name type="synonym">Gossypium mexicanum</name>
    <dbReference type="NCBI Taxonomy" id="3635"/>
    <lineage>
        <taxon>Eukaryota</taxon>
        <taxon>Viridiplantae</taxon>
        <taxon>Streptophyta</taxon>
        <taxon>Embryophyta</taxon>
        <taxon>Tracheophyta</taxon>
        <taxon>Spermatophyta</taxon>
        <taxon>Magnoliopsida</taxon>
        <taxon>eudicotyledons</taxon>
        <taxon>Gunneridae</taxon>
        <taxon>Pentapetalae</taxon>
        <taxon>rosids</taxon>
        <taxon>malvids</taxon>
        <taxon>Malvales</taxon>
        <taxon>Malvaceae</taxon>
        <taxon>Malvoideae</taxon>
        <taxon>Gossypium</taxon>
    </lineage>
</organism>
<reference evidence="2" key="1">
    <citation type="journal article" date="2020" name="Nat. Genet.">
        <title>Genomic diversifications of five Gossypium allopolyploid species and their impact on cotton improvement.</title>
        <authorList>
            <person name="Chen Z.J."/>
            <person name="Sreedasyam A."/>
            <person name="Ando A."/>
            <person name="Song Q."/>
            <person name="De Santiago L.M."/>
            <person name="Hulse-Kemp A.M."/>
            <person name="Ding M."/>
            <person name="Ye W."/>
            <person name="Kirkbride R.C."/>
            <person name="Jenkins J."/>
            <person name="Plott C."/>
            <person name="Lovell J."/>
            <person name="Lin Y.M."/>
            <person name="Vaughn R."/>
            <person name="Liu B."/>
            <person name="Simpson S."/>
            <person name="Scheffler B.E."/>
            <person name="Wen L."/>
            <person name="Saski C.A."/>
            <person name="Grover C.E."/>
            <person name="Hu G."/>
            <person name="Conover J.L."/>
            <person name="Carlson J.W."/>
            <person name="Shu S."/>
            <person name="Boston L.B."/>
            <person name="Williams M."/>
            <person name="Peterson D.G."/>
            <person name="McGee K."/>
            <person name="Jones D.C."/>
            <person name="Wendel J.F."/>
            <person name="Stelly D.M."/>
            <person name="Grimwood J."/>
            <person name="Schmutz J."/>
        </authorList>
    </citation>
    <scope>NUCLEOTIDE SEQUENCE [LARGE SCALE GENOMIC DNA]</scope>
    <source>
        <strain evidence="2">cv. TM-1</strain>
    </source>
</reference>
<dbReference type="InterPro" id="IPR056924">
    <property type="entry name" value="SH3_Tf2-1"/>
</dbReference>
<evidence type="ECO:0000313" key="3">
    <source>
        <dbReference type="RefSeq" id="XP_016748475.1"/>
    </source>
</evidence>
<dbReference type="Pfam" id="PF24626">
    <property type="entry name" value="SH3_Tf2-1"/>
    <property type="match status" value="1"/>
</dbReference>
<dbReference type="Proteomes" id="UP000818029">
    <property type="component" value="Chromosome A11"/>
</dbReference>
<evidence type="ECO:0000259" key="1">
    <source>
        <dbReference type="Pfam" id="PF24626"/>
    </source>
</evidence>
<feature type="domain" description="Tf2-1-like SH3-like" evidence="1">
    <location>
        <begin position="1"/>
        <end position="63"/>
    </location>
</feature>
<sequence length="158" mass="18637">MVFLRVLPWKKVLRFSCKGKLSPRFIGPYWILKRVRPVVYQLELPSDLDRVHYIFHVSMLRCYCSNPTHIVPVEKIEVRSDLTFEKEPVQILDHDVKILRRKSIPLVKVLWRNHSTAEATWEPEDKIRQHMPFLYDALHQGGSDEVKGVFEGLHNPVI</sequence>
<dbReference type="RefSeq" id="XP_016748475.1">
    <property type="nucleotide sequence ID" value="XM_016892986.1"/>
</dbReference>
<reference evidence="3" key="2">
    <citation type="submission" date="2025-08" db="UniProtKB">
        <authorList>
            <consortium name="RefSeq"/>
        </authorList>
    </citation>
    <scope>IDENTIFICATION</scope>
</reference>
<dbReference type="AlphaFoldDB" id="A0A1U8PBG8"/>
<proteinExistence type="predicted"/>
<dbReference type="KEGG" id="ghi:107957469"/>
<gene>
    <name evidence="3" type="primary">LOC107957469</name>
</gene>
<evidence type="ECO:0000313" key="2">
    <source>
        <dbReference type="Proteomes" id="UP000818029"/>
    </source>
</evidence>
<name>A0A1U8PBG8_GOSHI</name>
<dbReference type="SUPFAM" id="SSF54160">
    <property type="entry name" value="Chromo domain-like"/>
    <property type="match status" value="1"/>
</dbReference>
<dbReference type="GeneID" id="107957469"/>
<dbReference type="PANTHER" id="PTHR46148:SF44">
    <property type="entry name" value="GAG-POL POLYPROTEIN"/>
    <property type="match status" value="1"/>
</dbReference>
<dbReference type="STRING" id="3635.A0A1U8PBG8"/>
<dbReference type="PANTHER" id="PTHR46148">
    <property type="entry name" value="CHROMO DOMAIN-CONTAINING PROTEIN"/>
    <property type="match status" value="1"/>
</dbReference>
<keyword evidence="2" id="KW-1185">Reference proteome</keyword>